<keyword evidence="5" id="KW-1185">Reference proteome</keyword>
<keyword evidence="2" id="KW-0472">Membrane</keyword>
<evidence type="ECO:0000256" key="2">
    <source>
        <dbReference type="SAM" id="Phobius"/>
    </source>
</evidence>
<evidence type="ECO:0000313" key="5">
    <source>
        <dbReference type="Proteomes" id="UP001522868"/>
    </source>
</evidence>
<name>A0ABT0I9K0_9ACTN</name>
<dbReference type="Proteomes" id="UP001522868">
    <property type="component" value="Unassembled WGS sequence"/>
</dbReference>
<dbReference type="InterPro" id="IPR055568">
    <property type="entry name" value="DUF7144"/>
</dbReference>
<organism evidence="4 5">
    <name type="scientific">Streptomyces lichenis</name>
    <dbReference type="NCBI Taxonomy" id="2306967"/>
    <lineage>
        <taxon>Bacteria</taxon>
        <taxon>Bacillati</taxon>
        <taxon>Actinomycetota</taxon>
        <taxon>Actinomycetes</taxon>
        <taxon>Kitasatosporales</taxon>
        <taxon>Streptomycetaceae</taxon>
        <taxon>Streptomyces</taxon>
    </lineage>
</organism>
<evidence type="ECO:0000313" key="4">
    <source>
        <dbReference type="EMBL" id="MCK8678004.1"/>
    </source>
</evidence>
<comment type="caution">
    <text evidence="4">The sequence shown here is derived from an EMBL/GenBank/DDBJ whole genome shotgun (WGS) entry which is preliminary data.</text>
</comment>
<feature type="non-terminal residue" evidence="4">
    <location>
        <position position="167"/>
    </location>
</feature>
<feature type="transmembrane region" description="Helical" evidence="2">
    <location>
        <begin position="137"/>
        <end position="154"/>
    </location>
</feature>
<sequence length="167" mass="17085">MSNAPQDPAGSAPHAYAHHTASGAAPGARSTQGRSPGTGWAAGGAMFAGVLMMVLGIIDMLQGIVGIARNDVYAEIGDYVFEFDARTWGWIHLVIGLIVALIGAGILSGATWARAGGVALAALALIANFLWLPYQPVWAVISIAIAVFVIWALCADDTPRGGGTATA</sequence>
<proteinExistence type="predicted"/>
<feature type="transmembrane region" description="Helical" evidence="2">
    <location>
        <begin position="88"/>
        <end position="107"/>
    </location>
</feature>
<evidence type="ECO:0000259" key="3">
    <source>
        <dbReference type="Pfam" id="PF23636"/>
    </source>
</evidence>
<dbReference type="RefSeq" id="WP_248633477.1">
    <property type="nucleotide sequence ID" value="NZ_JALPTH010000008.1"/>
</dbReference>
<evidence type="ECO:0000256" key="1">
    <source>
        <dbReference type="SAM" id="MobiDB-lite"/>
    </source>
</evidence>
<feature type="transmembrane region" description="Helical" evidence="2">
    <location>
        <begin position="112"/>
        <end position="131"/>
    </location>
</feature>
<keyword evidence="2" id="KW-1133">Transmembrane helix</keyword>
<protein>
    <recommendedName>
        <fullName evidence="3">DUF7144 domain-containing protein</fullName>
    </recommendedName>
</protein>
<reference evidence="4 5" key="1">
    <citation type="submission" date="2022-04" db="EMBL/GenBank/DDBJ databases">
        <title>Streptomyces sp. nov. LCR6-01 isolated from Lichen of Dirinaria sp.</title>
        <authorList>
            <person name="Kanchanasin P."/>
            <person name="Tanasupawat S."/>
            <person name="Phongsopitanun W."/>
        </authorList>
    </citation>
    <scope>NUCLEOTIDE SEQUENCE [LARGE SCALE GENOMIC DNA]</scope>
    <source>
        <strain evidence="4 5">LCR6-01</strain>
    </source>
</reference>
<feature type="region of interest" description="Disordered" evidence="1">
    <location>
        <begin position="1"/>
        <end position="36"/>
    </location>
</feature>
<feature type="transmembrane region" description="Helical" evidence="2">
    <location>
        <begin position="39"/>
        <end position="68"/>
    </location>
</feature>
<dbReference type="Pfam" id="PF23636">
    <property type="entry name" value="DUF7144"/>
    <property type="match status" value="1"/>
</dbReference>
<accession>A0ABT0I9K0</accession>
<feature type="domain" description="DUF7144" evidence="3">
    <location>
        <begin position="45"/>
        <end position="156"/>
    </location>
</feature>
<dbReference type="EMBL" id="JALPTH010000008">
    <property type="protein sequence ID" value="MCK8678004.1"/>
    <property type="molecule type" value="Genomic_DNA"/>
</dbReference>
<gene>
    <name evidence="4" type="ORF">M1O15_11475</name>
</gene>
<keyword evidence="2" id="KW-0812">Transmembrane</keyword>